<evidence type="ECO:0000313" key="4">
    <source>
        <dbReference type="EMBL" id="KAE9291793.1"/>
    </source>
</evidence>
<feature type="chain" id="PRO_5036379735" evidence="1">
    <location>
        <begin position="18"/>
        <end position="58"/>
    </location>
</feature>
<evidence type="ECO:0000313" key="3">
    <source>
        <dbReference type="EMBL" id="KAE8982389.1"/>
    </source>
</evidence>
<dbReference type="Proteomes" id="UP000429607">
    <property type="component" value="Unassembled WGS sequence"/>
</dbReference>
<evidence type="ECO:0000313" key="6">
    <source>
        <dbReference type="Proteomes" id="UP000434957"/>
    </source>
</evidence>
<dbReference type="EMBL" id="QXFT01002894">
    <property type="protein sequence ID" value="KAE9291793.1"/>
    <property type="molecule type" value="Genomic_DNA"/>
</dbReference>
<evidence type="ECO:0000313" key="5">
    <source>
        <dbReference type="Proteomes" id="UP000429607"/>
    </source>
</evidence>
<keyword evidence="6" id="KW-1185">Reference proteome</keyword>
<feature type="signal peptide" evidence="1">
    <location>
        <begin position="1"/>
        <end position="17"/>
    </location>
</feature>
<dbReference type="EMBL" id="QXFU01002885">
    <property type="protein sequence ID" value="KAE8980507.1"/>
    <property type="molecule type" value="Genomic_DNA"/>
</dbReference>
<gene>
    <name evidence="3" type="ORF">PR001_g23743</name>
    <name evidence="2" type="ORF">PR002_g24102</name>
    <name evidence="4" type="ORF">PR003_g24934</name>
</gene>
<reference evidence="5 7" key="1">
    <citation type="submission" date="2018-09" db="EMBL/GenBank/DDBJ databases">
        <title>Genomic investigation of the strawberry pathogen Phytophthora fragariae indicates pathogenicity is determined by transcriptional variation in three key races.</title>
        <authorList>
            <person name="Adams T.M."/>
            <person name="Armitage A.D."/>
            <person name="Sobczyk M.K."/>
            <person name="Bates H.J."/>
            <person name="Dunwell J.M."/>
            <person name="Nellist C.F."/>
            <person name="Harrison R.J."/>
        </authorList>
    </citation>
    <scope>NUCLEOTIDE SEQUENCE [LARGE SCALE GENOMIC DNA]</scope>
    <source>
        <strain evidence="3 5">SCRP249</strain>
        <strain evidence="2 7">SCRP324</strain>
        <strain evidence="4 6">SCRP333</strain>
    </source>
</reference>
<dbReference type="AlphaFoldDB" id="A0A6A3IGY4"/>
<evidence type="ECO:0000256" key="1">
    <source>
        <dbReference type="SAM" id="SignalP"/>
    </source>
</evidence>
<dbReference type="Proteomes" id="UP000435112">
    <property type="component" value="Unassembled WGS sequence"/>
</dbReference>
<comment type="caution">
    <text evidence="3">The sequence shown here is derived from an EMBL/GenBank/DDBJ whole genome shotgun (WGS) entry which is preliminary data.</text>
</comment>
<keyword evidence="1" id="KW-0732">Signal</keyword>
<sequence>MMNVVFGNLLHVTFCVARGCVVSTGNSFDDKVTRLLLIGRRSRYLVRQGLLDPSLHDK</sequence>
<name>A0A6A3IGY4_9STRA</name>
<protein>
    <submittedName>
        <fullName evidence="3">Uncharacterized protein</fullName>
    </submittedName>
</protein>
<accession>A0A6A3IGY4</accession>
<evidence type="ECO:0000313" key="7">
    <source>
        <dbReference type="Proteomes" id="UP000435112"/>
    </source>
</evidence>
<dbReference type="Proteomes" id="UP000434957">
    <property type="component" value="Unassembled WGS sequence"/>
</dbReference>
<evidence type="ECO:0000313" key="2">
    <source>
        <dbReference type="EMBL" id="KAE8980507.1"/>
    </source>
</evidence>
<proteinExistence type="predicted"/>
<organism evidence="3 5">
    <name type="scientific">Phytophthora rubi</name>
    <dbReference type="NCBI Taxonomy" id="129364"/>
    <lineage>
        <taxon>Eukaryota</taxon>
        <taxon>Sar</taxon>
        <taxon>Stramenopiles</taxon>
        <taxon>Oomycota</taxon>
        <taxon>Peronosporomycetes</taxon>
        <taxon>Peronosporales</taxon>
        <taxon>Peronosporaceae</taxon>
        <taxon>Phytophthora</taxon>
    </lineage>
</organism>
<dbReference type="EMBL" id="QXFV01002871">
    <property type="protein sequence ID" value="KAE8982389.1"/>
    <property type="molecule type" value="Genomic_DNA"/>
</dbReference>